<dbReference type="Pfam" id="PF02563">
    <property type="entry name" value="Poly_export"/>
    <property type="match status" value="1"/>
</dbReference>
<dbReference type="GO" id="GO:0015159">
    <property type="term" value="F:polysaccharide transmembrane transporter activity"/>
    <property type="evidence" value="ECO:0007669"/>
    <property type="project" value="InterPro"/>
</dbReference>
<organism evidence="5 6">
    <name type="scientific">Tianweitania populi</name>
    <dbReference type="NCBI Taxonomy" id="1607949"/>
    <lineage>
        <taxon>Bacteria</taxon>
        <taxon>Pseudomonadati</taxon>
        <taxon>Pseudomonadota</taxon>
        <taxon>Alphaproteobacteria</taxon>
        <taxon>Hyphomicrobiales</taxon>
        <taxon>Phyllobacteriaceae</taxon>
        <taxon>Tianweitania</taxon>
    </lineage>
</organism>
<dbReference type="EMBL" id="BMZQ01000001">
    <property type="protein sequence ID" value="GHD05576.1"/>
    <property type="molecule type" value="Genomic_DNA"/>
</dbReference>
<dbReference type="InterPro" id="IPR049712">
    <property type="entry name" value="Poly_export"/>
</dbReference>
<dbReference type="Pfam" id="PF10531">
    <property type="entry name" value="SLBB"/>
    <property type="match status" value="1"/>
</dbReference>
<gene>
    <name evidence="5" type="ORF">GCM10016234_01790</name>
</gene>
<keyword evidence="1 2" id="KW-0732">Signal</keyword>
<reference evidence="5" key="2">
    <citation type="submission" date="2020-09" db="EMBL/GenBank/DDBJ databases">
        <authorList>
            <person name="Sun Q."/>
            <person name="Kim S."/>
        </authorList>
    </citation>
    <scope>NUCLEOTIDE SEQUENCE</scope>
    <source>
        <strain evidence="5">KCTC 42249</strain>
    </source>
</reference>
<feature type="signal peptide" evidence="2">
    <location>
        <begin position="1"/>
        <end position="20"/>
    </location>
</feature>
<dbReference type="InterPro" id="IPR003715">
    <property type="entry name" value="Poly_export_N"/>
</dbReference>
<name>A0A8J3GI08_9HYPH</name>
<dbReference type="PANTHER" id="PTHR33619">
    <property type="entry name" value="POLYSACCHARIDE EXPORT PROTEIN GFCE-RELATED"/>
    <property type="match status" value="1"/>
</dbReference>
<proteinExistence type="predicted"/>
<accession>A0A8J3GI08</accession>
<evidence type="ECO:0000313" key="6">
    <source>
        <dbReference type="Proteomes" id="UP000630142"/>
    </source>
</evidence>
<feature type="chain" id="PRO_5035159289" description="Polysaccharide export protein" evidence="2">
    <location>
        <begin position="21"/>
        <end position="255"/>
    </location>
</feature>
<evidence type="ECO:0000256" key="1">
    <source>
        <dbReference type="ARBA" id="ARBA00022729"/>
    </source>
</evidence>
<feature type="domain" description="Soluble ligand binding" evidence="4">
    <location>
        <begin position="148"/>
        <end position="193"/>
    </location>
</feature>
<dbReference type="PROSITE" id="PS51257">
    <property type="entry name" value="PROKAR_LIPOPROTEIN"/>
    <property type="match status" value="1"/>
</dbReference>
<dbReference type="AlphaFoldDB" id="A0A8J3GI08"/>
<feature type="domain" description="Polysaccharide export protein N-terminal" evidence="3">
    <location>
        <begin position="70"/>
        <end position="142"/>
    </location>
</feature>
<dbReference type="InterPro" id="IPR019554">
    <property type="entry name" value="Soluble_ligand-bd"/>
</dbReference>
<dbReference type="PANTHER" id="PTHR33619:SF3">
    <property type="entry name" value="POLYSACCHARIDE EXPORT PROTEIN GFCE-RELATED"/>
    <property type="match status" value="1"/>
</dbReference>
<sequence>MAGCKTLRIAVVFAVSAFIAACNTSSPTDMGIAQGAPASSGYASAALPGDADLRQVPELPAPPETAGGTEVPIAPSDTLEVFVFQVSDLSRAVQVDPSGNINLPLIGNVQAAGKPVRVLEQEITRAYARNYLQNPQVSVTIKESSSRRVTIDGEVNKAGVYQLPPTASLIDAIALGGGFSKVADTGKVYVFRQVGRQKLVALYDVAQIRAGKRANPRIYGGDVVVVFSSSNKVAFQNLKEALGVASSASRIGVGL</sequence>
<evidence type="ECO:0008006" key="7">
    <source>
        <dbReference type="Google" id="ProtNLM"/>
    </source>
</evidence>
<evidence type="ECO:0000259" key="3">
    <source>
        <dbReference type="Pfam" id="PF02563"/>
    </source>
</evidence>
<evidence type="ECO:0000259" key="4">
    <source>
        <dbReference type="Pfam" id="PF10531"/>
    </source>
</evidence>
<reference evidence="5" key="1">
    <citation type="journal article" date="2014" name="Int. J. Syst. Evol. Microbiol.">
        <title>Complete genome sequence of Corynebacterium casei LMG S-19264T (=DSM 44701T), isolated from a smear-ripened cheese.</title>
        <authorList>
            <consortium name="US DOE Joint Genome Institute (JGI-PGF)"/>
            <person name="Walter F."/>
            <person name="Albersmeier A."/>
            <person name="Kalinowski J."/>
            <person name="Ruckert C."/>
        </authorList>
    </citation>
    <scope>NUCLEOTIDE SEQUENCE</scope>
    <source>
        <strain evidence="5">KCTC 42249</strain>
    </source>
</reference>
<dbReference type="Proteomes" id="UP000630142">
    <property type="component" value="Unassembled WGS sequence"/>
</dbReference>
<evidence type="ECO:0000256" key="2">
    <source>
        <dbReference type="SAM" id="SignalP"/>
    </source>
</evidence>
<dbReference type="RefSeq" id="WP_189500984.1">
    <property type="nucleotide sequence ID" value="NZ_BMZQ01000001.1"/>
</dbReference>
<evidence type="ECO:0000313" key="5">
    <source>
        <dbReference type="EMBL" id="GHD05576.1"/>
    </source>
</evidence>
<protein>
    <recommendedName>
        <fullName evidence="7">Polysaccharide export protein</fullName>
    </recommendedName>
</protein>
<dbReference type="Gene3D" id="3.10.560.10">
    <property type="entry name" value="Outer membrane lipoprotein wza domain like"/>
    <property type="match status" value="1"/>
</dbReference>
<keyword evidence="6" id="KW-1185">Reference proteome</keyword>
<comment type="caution">
    <text evidence="5">The sequence shown here is derived from an EMBL/GenBank/DDBJ whole genome shotgun (WGS) entry which is preliminary data.</text>
</comment>